<organism evidence="1 2">
    <name type="scientific">Coniosporium uncinatum</name>
    <dbReference type="NCBI Taxonomy" id="93489"/>
    <lineage>
        <taxon>Eukaryota</taxon>
        <taxon>Fungi</taxon>
        <taxon>Dikarya</taxon>
        <taxon>Ascomycota</taxon>
        <taxon>Pezizomycotina</taxon>
        <taxon>Dothideomycetes</taxon>
        <taxon>Dothideomycetes incertae sedis</taxon>
        <taxon>Coniosporium</taxon>
    </lineage>
</organism>
<proteinExistence type="predicted"/>
<sequence>MNLYLNNPTSAPKVYRRVSRLFDAHEDLLDDFHAFINPGGFLDIKNDGTDGGLLKKDDETLRRLKLRLTADDVFALGTSAEPTPQQGTPRKRPVSVSSKHRHTSSSGGSRNRSASASTLRKAIASSSETALLASNARVSTRIRGPVRTTTRVQQVWDREVKGIMDYSMGSPPVGKRRTRNSMGTAAGGFGDLSDFDVRRMLESWGEDGGDEEGEGGEGGSGAGDDHDADHVKKDEDGTKGKKKGADDDDDNLFGDIDDESEDEDQADVSFRGVKRRKMEMGRKYVEVSAGEVEEDGGVQVSVIDDNMEAADDEDGGE</sequence>
<dbReference type="Proteomes" id="UP001186974">
    <property type="component" value="Unassembled WGS sequence"/>
</dbReference>
<evidence type="ECO:0000313" key="2">
    <source>
        <dbReference type="Proteomes" id="UP001186974"/>
    </source>
</evidence>
<name>A0ACC3CSX5_9PEZI</name>
<evidence type="ECO:0000313" key="1">
    <source>
        <dbReference type="EMBL" id="KAK3044410.1"/>
    </source>
</evidence>
<keyword evidence="2" id="KW-1185">Reference proteome</keyword>
<protein>
    <submittedName>
        <fullName evidence="1">Uncharacterized protein</fullName>
    </submittedName>
</protein>
<reference evidence="1" key="1">
    <citation type="submission" date="2024-09" db="EMBL/GenBank/DDBJ databases">
        <title>Black Yeasts Isolated from many extreme environments.</title>
        <authorList>
            <person name="Coleine C."/>
            <person name="Stajich J.E."/>
            <person name="Selbmann L."/>
        </authorList>
    </citation>
    <scope>NUCLEOTIDE SEQUENCE</scope>
    <source>
        <strain evidence="1">CCFEE 5737</strain>
    </source>
</reference>
<comment type="caution">
    <text evidence="1">The sequence shown here is derived from an EMBL/GenBank/DDBJ whole genome shotgun (WGS) entry which is preliminary data.</text>
</comment>
<dbReference type="EMBL" id="JAWDJW010011979">
    <property type="protein sequence ID" value="KAK3044410.1"/>
    <property type="molecule type" value="Genomic_DNA"/>
</dbReference>
<accession>A0ACC3CSX5</accession>
<gene>
    <name evidence="1" type="ORF">LTS18_001361</name>
</gene>